<dbReference type="Gene3D" id="3.20.20.80">
    <property type="entry name" value="Glycosidases"/>
    <property type="match status" value="1"/>
</dbReference>
<dbReference type="EMBL" id="AEYY01000040">
    <property type="protein sequence ID" value="EHC02760.1"/>
    <property type="molecule type" value="Genomic_DNA"/>
</dbReference>
<dbReference type="Gene3D" id="2.60.40.3760">
    <property type="match status" value="2"/>
</dbReference>
<dbReference type="SMART" id="SM00641">
    <property type="entry name" value="Glyco_25"/>
    <property type="match status" value="1"/>
</dbReference>
<dbReference type="PANTHER" id="PTHR34135:SF2">
    <property type="entry name" value="LYSOZYME"/>
    <property type="match status" value="1"/>
</dbReference>
<dbReference type="InterPro" id="IPR018077">
    <property type="entry name" value="Glyco_hydro_fam25_subgr"/>
</dbReference>
<dbReference type="GO" id="GO:0009253">
    <property type="term" value="P:peptidoglycan catabolic process"/>
    <property type="evidence" value="ECO:0007669"/>
    <property type="project" value="InterPro"/>
</dbReference>
<sequence>MRSKYMKSLGLGATCLLAMSVPVAANTTETNQSSDASGAQVSATQATSSEEITVTETNISSSAQTDTSTAATEEPSVSRRSAPETEESSTTEASSVTSSTSITSTTTTQTESAPATQAEATIEQALYRLYQPDLRVHLYTKDANEYAVLAGRGWRQEGEAWRFVSNQGEPVYRLYQPDLRVHLYTKDANEYAVLAGRGWRQEGEAFRSHGNIPVYRLYHPGLRVHLYTKDANEYAVLAGRGWRQEGEAFRSHGNIPVYRLYHPGLRVHLYTKDANEYAVLAGRGWRQEGEAFRSHGNIPVYRLYHPGLRVHLYTKDANEYAVLAGRGWRQEGEAFRSHGNIPVYRLYHPGLRVHLYTKDANEYTVLAGRGWRQEGIAFYGLGSAGSSTASNTPVAPQVAKKPTGTVSIQNKNSQNGNFDIIVSNVDSPLGVSSVLVPVWSDEKGQDDLVWYEAARQADGSYKVSVQSKNHGYSTGTYQVHLYLVQKDGTKIGISPSTTTTVEIKDTVPKATVRIENIDRTYGFFDVRITDLYVPKGIESIQAAVWADVGGQNDVQHYEATKQSDGSYLVPVRISNHKYEQGNYNISLSITSQGQKYNVAQANTSISYTKTEIPRFIDVSSHNGTLSVADYKTLAANGISGVVVKLSEAVSYLNPYAEGQVKNALAAGLKVSVYHYSHFTSKEEAKAEAQYFVAAAKKLGLPTSTLMVNDIEEYATRKNINDNMKAWEEEMRRLGYSNLIHYTGASWLDDNSLGVVGPIQTSQFGMTNFWVAQYPYSTMTPAQAMSMSLHARTAAWQYTSKATLLPGRSFFDVNLDYTNRFTK</sequence>
<evidence type="ECO:0000256" key="5">
    <source>
        <dbReference type="SAM" id="SignalP"/>
    </source>
</evidence>
<dbReference type="Pfam" id="PF18885">
    <property type="entry name" value="DUF5648"/>
    <property type="match status" value="2"/>
</dbReference>
<reference evidence="7 8" key="1">
    <citation type="submission" date="2011-03" db="EMBL/GenBank/DDBJ databases">
        <title>Deep-sequencing identification of multiple resistance mechanism for the high antibiotic-resistance strain Streptococcus suis R61.</title>
        <authorList>
            <person name="Hu P."/>
            <person name="Yang M."/>
            <person name="Jin M."/>
            <person name="Xiao J."/>
        </authorList>
    </citation>
    <scope>NUCLEOTIDE SEQUENCE [LARGE SCALE GENOMIC DNA]</scope>
    <source>
        <strain evidence="7 8">R61</strain>
    </source>
</reference>
<evidence type="ECO:0000313" key="7">
    <source>
        <dbReference type="EMBL" id="EHC02760.1"/>
    </source>
</evidence>
<dbReference type="InterPro" id="IPR043708">
    <property type="entry name" value="DUF5648"/>
</dbReference>
<feature type="compositionally biased region" description="Low complexity" evidence="4">
    <location>
        <begin position="60"/>
        <end position="72"/>
    </location>
</feature>
<accession>A0AA87K3K8</accession>
<dbReference type="GO" id="GO:0016998">
    <property type="term" value="P:cell wall macromolecule catabolic process"/>
    <property type="evidence" value="ECO:0007669"/>
    <property type="project" value="InterPro"/>
</dbReference>
<dbReference type="InterPro" id="IPR013688">
    <property type="entry name" value="GBS_Bsp-like"/>
</dbReference>
<evidence type="ECO:0000256" key="4">
    <source>
        <dbReference type="SAM" id="MobiDB-lite"/>
    </source>
</evidence>
<gene>
    <name evidence="7" type="ORF">SSUR61_1509</name>
</gene>
<name>A0AA87K3K8_STRSU</name>
<comment type="similarity">
    <text evidence="1">Belongs to the glycosyl hydrolase 25 family.</text>
</comment>
<dbReference type="RefSeq" id="WP_004195597.1">
    <property type="nucleotide sequence ID" value="NZ_AEYY01000040.1"/>
</dbReference>
<dbReference type="GO" id="GO:0003796">
    <property type="term" value="F:lysozyme activity"/>
    <property type="evidence" value="ECO:0007669"/>
    <property type="project" value="InterPro"/>
</dbReference>
<evidence type="ECO:0000259" key="6">
    <source>
        <dbReference type="Pfam" id="PF18885"/>
    </source>
</evidence>
<evidence type="ECO:0000313" key="8">
    <source>
        <dbReference type="Proteomes" id="UP000004014"/>
    </source>
</evidence>
<feature type="domain" description="DUF5648" evidence="6">
    <location>
        <begin position="126"/>
        <end position="249"/>
    </location>
</feature>
<dbReference type="Proteomes" id="UP000004014">
    <property type="component" value="Unassembled WGS sequence"/>
</dbReference>
<dbReference type="PROSITE" id="PS51904">
    <property type="entry name" value="GLYCOSYL_HYDROL_F25_2"/>
    <property type="match status" value="1"/>
</dbReference>
<dbReference type="InterPro" id="IPR017853">
    <property type="entry name" value="GH"/>
</dbReference>
<proteinExistence type="inferred from homology"/>
<feature type="compositionally biased region" description="Low complexity" evidence="4">
    <location>
        <begin position="90"/>
        <end position="117"/>
    </location>
</feature>
<evidence type="ECO:0000256" key="3">
    <source>
        <dbReference type="ARBA" id="ARBA00023295"/>
    </source>
</evidence>
<dbReference type="AlphaFoldDB" id="A0AA87K3K8"/>
<dbReference type="Pfam" id="PF08481">
    <property type="entry name" value="GBS_Bsp-like"/>
    <property type="match status" value="2"/>
</dbReference>
<dbReference type="Pfam" id="PF01183">
    <property type="entry name" value="Glyco_hydro_25"/>
    <property type="match status" value="1"/>
</dbReference>
<feature type="signal peptide" evidence="5">
    <location>
        <begin position="1"/>
        <end position="25"/>
    </location>
</feature>
<feature type="compositionally biased region" description="Polar residues" evidence="4">
    <location>
        <begin position="28"/>
        <end position="59"/>
    </location>
</feature>
<dbReference type="SUPFAM" id="SSF51445">
    <property type="entry name" value="(Trans)glycosidases"/>
    <property type="match status" value="1"/>
</dbReference>
<feature type="chain" id="PRO_5041674080" evidence="5">
    <location>
        <begin position="26"/>
        <end position="822"/>
    </location>
</feature>
<keyword evidence="2" id="KW-0378">Hydrolase</keyword>
<evidence type="ECO:0000256" key="1">
    <source>
        <dbReference type="ARBA" id="ARBA00010646"/>
    </source>
</evidence>
<evidence type="ECO:0000256" key="2">
    <source>
        <dbReference type="ARBA" id="ARBA00022801"/>
    </source>
</evidence>
<dbReference type="GO" id="GO:0016052">
    <property type="term" value="P:carbohydrate catabolic process"/>
    <property type="evidence" value="ECO:0007669"/>
    <property type="project" value="TreeGrafter"/>
</dbReference>
<dbReference type="PANTHER" id="PTHR34135">
    <property type="entry name" value="LYSOZYME"/>
    <property type="match status" value="1"/>
</dbReference>
<feature type="region of interest" description="Disordered" evidence="4">
    <location>
        <begin position="28"/>
        <end position="117"/>
    </location>
</feature>
<protein>
    <submittedName>
        <fullName evidence="7">Autolysin AtlA</fullName>
    </submittedName>
</protein>
<keyword evidence="3" id="KW-0326">Glycosidase</keyword>
<organism evidence="7 8">
    <name type="scientific">Streptococcus suis R61</name>
    <dbReference type="NCBI Taxonomy" id="996306"/>
    <lineage>
        <taxon>Bacteria</taxon>
        <taxon>Bacillati</taxon>
        <taxon>Bacillota</taxon>
        <taxon>Bacilli</taxon>
        <taxon>Lactobacillales</taxon>
        <taxon>Streptococcaceae</taxon>
        <taxon>Streptococcus</taxon>
    </lineage>
</organism>
<keyword evidence="5" id="KW-0732">Signal</keyword>
<dbReference type="InterPro" id="IPR002053">
    <property type="entry name" value="Glyco_hydro_25"/>
</dbReference>
<comment type="caution">
    <text evidence="7">The sequence shown here is derived from an EMBL/GenBank/DDBJ whole genome shotgun (WGS) entry which is preliminary data.</text>
</comment>
<feature type="domain" description="DUF5648" evidence="6">
    <location>
        <begin position="256"/>
        <end position="380"/>
    </location>
</feature>